<evidence type="ECO:0000313" key="3">
    <source>
        <dbReference type="EMBL" id="EFP01582.1"/>
    </source>
</evidence>
<dbReference type="InterPro" id="IPR041426">
    <property type="entry name" value="Mos1_HTH"/>
</dbReference>
<feature type="domain" description="DUF38" evidence="1">
    <location>
        <begin position="186"/>
        <end position="301"/>
    </location>
</feature>
<dbReference type="InterPro" id="IPR002900">
    <property type="entry name" value="DUF38/FTH_CAE_spp"/>
</dbReference>
<evidence type="ECO:0000259" key="2">
    <source>
        <dbReference type="Pfam" id="PF17906"/>
    </source>
</evidence>
<accession>E3NK10</accession>
<evidence type="ECO:0000259" key="1">
    <source>
        <dbReference type="Pfam" id="PF01827"/>
    </source>
</evidence>
<dbReference type="EMBL" id="DS268773">
    <property type="protein sequence ID" value="EFP01582.1"/>
    <property type="molecule type" value="Genomic_DNA"/>
</dbReference>
<feature type="domain" description="Mos1 transposase HTH" evidence="2">
    <location>
        <begin position="9"/>
        <end position="58"/>
    </location>
</feature>
<gene>
    <name evidence="3" type="ORF">CRE_25936</name>
</gene>
<dbReference type="OrthoDB" id="5908779at2759"/>
<name>E3NK10_CAERE</name>
<reference evidence="3" key="1">
    <citation type="submission" date="2007-07" db="EMBL/GenBank/DDBJ databases">
        <title>PCAP assembly of the Caenorhabditis remanei genome.</title>
        <authorList>
            <consortium name="The Caenorhabditis remanei Sequencing Consortium"/>
            <person name="Wilson R.K."/>
        </authorList>
    </citation>
    <scope>NUCLEOTIDE SEQUENCE [LARGE SCALE GENOMIC DNA]</scope>
    <source>
        <strain evidence="3">PB4641</strain>
    </source>
</reference>
<dbReference type="Pfam" id="PF01827">
    <property type="entry name" value="FTH"/>
    <property type="match status" value="1"/>
</dbReference>
<keyword evidence="4" id="KW-1185">Reference proteome</keyword>
<dbReference type="eggNOG" id="ENOG502TJV3">
    <property type="taxonomic scope" value="Eukaryota"/>
</dbReference>
<dbReference type="Pfam" id="PF17906">
    <property type="entry name" value="HTH_48"/>
    <property type="match status" value="1"/>
</dbReference>
<dbReference type="Proteomes" id="UP000008281">
    <property type="component" value="Unassembled WGS sequence"/>
</dbReference>
<proteinExistence type="predicted"/>
<evidence type="ECO:0000313" key="4">
    <source>
        <dbReference type="Proteomes" id="UP000008281"/>
    </source>
</evidence>
<organism evidence="4">
    <name type="scientific">Caenorhabditis remanei</name>
    <name type="common">Caenorhabditis vulgaris</name>
    <dbReference type="NCBI Taxonomy" id="31234"/>
    <lineage>
        <taxon>Eukaryota</taxon>
        <taxon>Metazoa</taxon>
        <taxon>Ecdysozoa</taxon>
        <taxon>Nematoda</taxon>
        <taxon>Chromadorea</taxon>
        <taxon>Rhabditida</taxon>
        <taxon>Rhabditina</taxon>
        <taxon>Rhabditomorpha</taxon>
        <taxon>Rhabditoidea</taxon>
        <taxon>Rhabditidae</taxon>
        <taxon>Peloderinae</taxon>
        <taxon>Caenorhabditis</taxon>
    </lineage>
</organism>
<protein>
    <recommendedName>
        <fullName evidence="5">F-box domain-containing protein</fullName>
    </recommendedName>
</protein>
<dbReference type="HOGENOM" id="CLU_030831_3_3_1"/>
<evidence type="ECO:0008006" key="5">
    <source>
        <dbReference type="Google" id="ProtNLM"/>
    </source>
</evidence>
<dbReference type="AlphaFoldDB" id="E3NK10"/>
<sequence length="360" mass="42556">MTDFIINNPITLRGCILYEFTKGKGPFRTYQKLMKKLGDDCMTYPEFEFWYMRFARGNFDLDYDISLEPKKRQITDLPVDLFEKIGDSLHFVDRNQLRLVSKDIQFRVDNWDPQVTRFSCCNYHYWEIVQNSKTHEFHRLLLQRVYPTPDIFRMLKNPKLRLKNLTIYKDTMVKWEIIEKELRKSSIKLHVNNLDAKDPDYPIDISLFAPESLEEVSLSINNKSIEKVKETLHSEQCKHLKMLTIRTKLSPAMFPLESLIGYPRFTIEFKGGSADMTLAQFIKVIKLVKCTQLESAKLVCRRSSREPIKRHLNDKETMVPDRPNIRRYPIQGSTDFYEINVGKTVISIERKSQEIFIICC</sequence>
<dbReference type="InParanoid" id="E3NK10"/>